<feature type="domain" description="Metallo-beta-lactamase" evidence="5">
    <location>
        <begin position="12"/>
        <end position="194"/>
    </location>
</feature>
<dbReference type="Gene3D" id="3.60.15.10">
    <property type="entry name" value="Ribonuclease Z/Hydroxyacylglutathione hydrolase-like"/>
    <property type="match status" value="1"/>
</dbReference>
<dbReference type="CDD" id="cd06262">
    <property type="entry name" value="metallo-hydrolase-like_MBL-fold"/>
    <property type="match status" value="1"/>
</dbReference>
<evidence type="ECO:0000256" key="4">
    <source>
        <dbReference type="ARBA" id="ARBA00022833"/>
    </source>
</evidence>
<reference evidence="6 7" key="1">
    <citation type="submission" date="2019-06" db="EMBL/GenBank/DDBJ databases">
        <authorList>
            <person name="Li J."/>
        </authorList>
    </citation>
    <scope>NUCLEOTIDE SEQUENCE [LARGE SCALE GENOMIC DNA]</scope>
    <source>
        <strain evidence="6 7">LMG 28165</strain>
    </source>
</reference>
<evidence type="ECO:0000313" key="7">
    <source>
        <dbReference type="Proteomes" id="UP000312032"/>
    </source>
</evidence>
<dbReference type="PANTHER" id="PTHR46233">
    <property type="entry name" value="HYDROXYACYLGLUTATHIONE HYDROLASE GLOC"/>
    <property type="match status" value="1"/>
</dbReference>
<gene>
    <name evidence="6" type="ORF">FHE74_05315</name>
</gene>
<dbReference type="OrthoDB" id="9802991at2"/>
<name>A0A5C4U567_9CORY</name>
<dbReference type="InterPro" id="IPR036866">
    <property type="entry name" value="RibonucZ/Hydroxyglut_hydro"/>
</dbReference>
<evidence type="ECO:0000256" key="2">
    <source>
        <dbReference type="ARBA" id="ARBA00022723"/>
    </source>
</evidence>
<keyword evidence="7" id="KW-1185">Reference proteome</keyword>
<dbReference type="SUPFAM" id="SSF56281">
    <property type="entry name" value="Metallo-hydrolase/oxidoreductase"/>
    <property type="match status" value="1"/>
</dbReference>
<dbReference type="AlphaFoldDB" id="A0A5C4U567"/>
<evidence type="ECO:0000313" key="6">
    <source>
        <dbReference type="EMBL" id="TNL97756.1"/>
    </source>
</evidence>
<evidence type="ECO:0000259" key="5">
    <source>
        <dbReference type="SMART" id="SM00849"/>
    </source>
</evidence>
<dbReference type="GO" id="GO:0046872">
    <property type="term" value="F:metal ion binding"/>
    <property type="evidence" value="ECO:0007669"/>
    <property type="project" value="UniProtKB-KW"/>
</dbReference>
<dbReference type="Proteomes" id="UP000312032">
    <property type="component" value="Unassembled WGS sequence"/>
</dbReference>
<dbReference type="EMBL" id="VDHJ01000006">
    <property type="protein sequence ID" value="TNL97756.1"/>
    <property type="molecule type" value="Genomic_DNA"/>
</dbReference>
<protein>
    <submittedName>
        <fullName evidence="6">MBL fold metallo-hydrolase</fullName>
    </submittedName>
</protein>
<dbReference type="RefSeq" id="WP_139465471.1">
    <property type="nucleotide sequence ID" value="NZ_VDHJ01000006.1"/>
</dbReference>
<accession>A0A5C4U567</accession>
<organism evidence="6 7">
    <name type="scientific">Corynebacterium tapiri</name>
    <dbReference type="NCBI Taxonomy" id="1448266"/>
    <lineage>
        <taxon>Bacteria</taxon>
        <taxon>Bacillati</taxon>
        <taxon>Actinomycetota</taxon>
        <taxon>Actinomycetes</taxon>
        <taxon>Mycobacteriales</taxon>
        <taxon>Corynebacteriaceae</taxon>
        <taxon>Corynebacterium</taxon>
    </lineage>
</organism>
<proteinExistence type="predicted"/>
<keyword evidence="2" id="KW-0479">Metal-binding</keyword>
<sequence>MQLFGFAAGPFRTNCYLVVDEASHAAIVIDPGMHAADTVNETLNQHQLSLVAVVLTHGHIDHTRDAACLAKDHGCPVYIHPDDEPMLHQGIGMSDKTRQLFASDSMDYPHDVRYLHDGERVEWAGIAFDVAHAPGHSPGSVLLIGDKIVFAGDVLFKGAIGRTDLPGSDPMVMEQTLRTVVLPLNDALAVAPGHGPTTSMRAERRTNPFLLALA</sequence>
<evidence type="ECO:0000256" key="3">
    <source>
        <dbReference type="ARBA" id="ARBA00022801"/>
    </source>
</evidence>
<keyword evidence="3 6" id="KW-0378">Hydrolase</keyword>
<dbReference type="Pfam" id="PF00753">
    <property type="entry name" value="Lactamase_B"/>
    <property type="match status" value="1"/>
</dbReference>
<dbReference type="GO" id="GO:0016787">
    <property type="term" value="F:hydrolase activity"/>
    <property type="evidence" value="ECO:0007669"/>
    <property type="project" value="UniProtKB-KW"/>
</dbReference>
<comment type="cofactor">
    <cofactor evidence="1">
        <name>Zn(2+)</name>
        <dbReference type="ChEBI" id="CHEBI:29105"/>
    </cofactor>
</comment>
<evidence type="ECO:0000256" key="1">
    <source>
        <dbReference type="ARBA" id="ARBA00001947"/>
    </source>
</evidence>
<dbReference type="SMART" id="SM00849">
    <property type="entry name" value="Lactamase_B"/>
    <property type="match status" value="1"/>
</dbReference>
<dbReference type="PANTHER" id="PTHR46233:SF3">
    <property type="entry name" value="HYDROXYACYLGLUTATHIONE HYDROLASE GLOC"/>
    <property type="match status" value="1"/>
</dbReference>
<dbReference type="InterPro" id="IPR051453">
    <property type="entry name" value="MBL_Glyoxalase_II"/>
</dbReference>
<comment type="caution">
    <text evidence="6">The sequence shown here is derived from an EMBL/GenBank/DDBJ whole genome shotgun (WGS) entry which is preliminary data.</text>
</comment>
<dbReference type="InterPro" id="IPR001279">
    <property type="entry name" value="Metallo-B-lactamas"/>
</dbReference>
<keyword evidence="4" id="KW-0862">Zinc</keyword>